<comment type="caution">
    <text evidence="5">The sequence shown here is derived from an EMBL/GenBank/DDBJ whole genome shotgun (WGS) entry which is preliminary data.</text>
</comment>
<dbReference type="InterPro" id="IPR032675">
    <property type="entry name" value="LRR_dom_sf"/>
</dbReference>
<evidence type="ECO:0000313" key="5">
    <source>
        <dbReference type="EMBL" id="RHY34908.1"/>
    </source>
</evidence>
<sequence>MNLIGQRGLSCLGGIHLKEKSIMTKAKVRALGFCGADDSVDPKLLQIISTHYPWVEWGVLFRPDLEGTPRYASSAWVSNLAALQSTSSPPMKLAAHLCGSRCQEVLSGDAQFVKDIAKMGFQRVQINATAANRVQVDLARTSDYVQGILTCMREAPDVEWIVQTNQETKPLWTALLATPPPNMSILFDASCGLGVPMTEFPKPFDTVLCGHHQKYHPENVYPKDSSLGGCLFTIEPHAWNSMSDDEDAGCEGGGNDGGEASLLKAFCSKYDVDMDDDGEEVLEELDMSEKDLSEVPVDLCVIPQLQQSLRTLCLEKNQLTHLPDAIGLLQNLHELYLRENQLESLPCALAKLSQLDSLYLEDNALSESGFPTELQSLAHLKGLCLQRNKLTRVPLPLMSLVALEELYLDANAIDELPSEVGQLVNLKELDAPNNKLRTLPKSFVNLTKLEILHLEGNALEKLPKDLGALASLRKVYLQDNALTKLHASLGRCSRLEVINIENNKLTKVGKRIGDLPRLKHLLLAGNQLESLPFNPYEKLGGLRRLTLTGNKLSPELMRLENTPPPSSVAGAIAETDGDDDDDG</sequence>
<dbReference type="GO" id="GO:0005737">
    <property type="term" value="C:cytoplasm"/>
    <property type="evidence" value="ECO:0007669"/>
    <property type="project" value="TreeGrafter"/>
</dbReference>
<dbReference type="VEuPathDB" id="FungiDB:H310_13176"/>
<evidence type="ECO:0000256" key="2">
    <source>
        <dbReference type="ARBA" id="ARBA00022737"/>
    </source>
</evidence>
<dbReference type="InterPro" id="IPR001611">
    <property type="entry name" value="Leu-rich_rpt"/>
</dbReference>
<evidence type="ECO:0000259" key="4">
    <source>
        <dbReference type="Pfam" id="PF23598"/>
    </source>
</evidence>
<dbReference type="SMART" id="SM00369">
    <property type="entry name" value="LRR_TYP"/>
    <property type="match status" value="9"/>
</dbReference>
<accession>A0A3R6W497</accession>
<organism evidence="5 6">
    <name type="scientific">Aphanomyces invadans</name>
    <dbReference type="NCBI Taxonomy" id="157072"/>
    <lineage>
        <taxon>Eukaryota</taxon>
        <taxon>Sar</taxon>
        <taxon>Stramenopiles</taxon>
        <taxon>Oomycota</taxon>
        <taxon>Saprolegniomycetes</taxon>
        <taxon>Saprolegniales</taxon>
        <taxon>Verrucalvaceae</taxon>
        <taxon>Aphanomyces</taxon>
    </lineage>
</organism>
<keyword evidence="2" id="KW-0677">Repeat</keyword>
<keyword evidence="6" id="KW-1185">Reference proteome</keyword>
<dbReference type="EMBL" id="QUSY01000014">
    <property type="protein sequence ID" value="RHY34908.1"/>
    <property type="molecule type" value="Genomic_DNA"/>
</dbReference>
<dbReference type="VEuPathDB" id="FungiDB:H310_13175"/>
<dbReference type="PANTHER" id="PTHR48051">
    <property type="match status" value="1"/>
</dbReference>
<evidence type="ECO:0000256" key="3">
    <source>
        <dbReference type="SAM" id="MobiDB-lite"/>
    </source>
</evidence>
<dbReference type="InterPro" id="IPR003591">
    <property type="entry name" value="Leu-rich_rpt_typical-subtyp"/>
</dbReference>
<dbReference type="InterPro" id="IPR050216">
    <property type="entry name" value="LRR_domain-containing"/>
</dbReference>
<dbReference type="Pfam" id="PF23598">
    <property type="entry name" value="LRR_14"/>
    <property type="match status" value="1"/>
</dbReference>
<dbReference type="SUPFAM" id="SSF52058">
    <property type="entry name" value="L domain-like"/>
    <property type="match status" value="1"/>
</dbReference>
<dbReference type="AlphaFoldDB" id="A0A3R6W497"/>
<evidence type="ECO:0000256" key="1">
    <source>
        <dbReference type="ARBA" id="ARBA00022614"/>
    </source>
</evidence>
<dbReference type="Gene3D" id="3.80.10.10">
    <property type="entry name" value="Ribonuclease Inhibitor"/>
    <property type="match status" value="1"/>
</dbReference>
<reference evidence="5 6" key="1">
    <citation type="submission" date="2018-08" db="EMBL/GenBank/DDBJ databases">
        <title>Aphanomyces genome sequencing and annotation.</title>
        <authorList>
            <person name="Minardi D."/>
            <person name="Oidtmann B."/>
            <person name="Van Der Giezen M."/>
            <person name="Studholme D.J."/>
        </authorList>
    </citation>
    <scope>NUCLEOTIDE SEQUENCE [LARGE SCALE GENOMIC DNA]</scope>
    <source>
        <strain evidence="5 6">NJM0002</strain>
    </source>
</reference>
<feature type="region of interest" description="Disordered" evidence="3">
    <location>
        <begin position="554"/>
        <end position="583"/>
    </location>
</feature>
<evidence type="ECO:0000313" key="6">
    <source>
        <dbReference type="Proteomes" id="UP000285060"/>
    </source>
</evidence>
<dbReference type="Proteomes" id="UP000285060">
    <property type="component" value="Unassembled WGS sequence"/>
</dbReference>
<dbReference type="PROSITE" id="PS51450">
    <property type="entry name" value="LRR"/>
    <property type="match status" value="2"/>
</dbReference>
<dbReference type="Pfam" id="PF13855">
    <property type="entry name" value="LRR_8"/>
    <property type="match status" value="1"/>
</dbReference>
<name>A0A3R6W497_9STRA</name>
<keyword evidence="1" id="KW-0433">Leucine-rich repeat</keyword>
<dbReference type="SMART" id="SM00364">
    <property type="entry name" value="LRR_BAC"/>
    <property type="match status" value="7"/>
</dbReference>
<dbReference type="PANTHER" id="PTHR48051:SF41">
    <property type="entry name" value="LEUCINE-RICH REPEAT-CONTAINING PROTEIN 40"/>
    <property type="match status" value="1"/>
</dbReference>
<proteinExistence type="predicted"/>
<dbReference type="SMART" id="SM00365">
    <property type="entry name" value="LRR_SD22"/>
    <property type="match status" value="4"/>
</dbReference>
<gene>
    <name evidence="5" type="ORF">DYB32_000585</name>
</gene>
<feature type="domain" description="Disease resistance R13L4/SHOC-2-like LRR" evidence="4">
    <location>
        <begin position="397"/>
        <end position="500"/>
    </location>
</feature>
<dbReference type="InterPro" id="IPR055414">
    <property type="entry name" value="LRR_R13L4/SHOC2-like"/>
</dbReference>
<protein>
    <recommendedName>
        <fullName evidence="4">Disease resistance R13L4/SHOC-2-like LRR domain-containing protein</fullName>
    </recommendedName>
</protein>